<accession>A0ACC7N4P3</accession>
<evidence type="ECO:0000313" key="2">
    <source>
        <dbReference type="Proteomes" id="UP001629235"/>
    </source>
</evidence>
<gene>
    <name evidence="1" type="ORF">PQR01_00470</name>
</gene>
<dbReference type="Proteomes" id="UP001629235">
    <property type="component" value="Unassembled WGS sequence"/>
</dbReference>
<keyword evidence="2" id="KW-1185">Reference proteome</keyword>
<evidence type="ECO:0000313" key="1">
    <source>
        <dbReference type="EMBL" id="MFM0102008.1"/>
    </source>
</evidence>
<comment type="caution">
    <text evidence="1">The sequence shown here is derived from an EMBL/GenBank/DDBJ whole genome shotgun (WGS) entry which is preliminary data.</text>
</comment>
<sequence>MPLIPIAMALAHFVPMIAGWLGGSKAEDVASKVVGIAQAVTGQSAPDAALAAIQSDPNLAMQYQKAVLDQQAQLAQIAADVEKAELAADQANTAVVNQTMQVEAKSDHWPTYTWRPFIGFCFGLLGLSAGITVGAAYAGVMFFRIDPAVLAQLPGMLGAEAAVMTTMAAPLGIASWFRGKMQSDPRVPSDNRG</sequence>
<dbReference type="EMBL" id="JAQQDW010000001">
    <property type="protein sequence ID" value="MFM0102008.1"/>
    <property type="molecule type" value="Genomic_DNA"/>
</dbReference>
<reference evidence="1 2" key="1">
    <citation type="journal article" date="2024" name="Chem. Sci.">
        <title>Discovery of megapolipeptins by genome mining of a Burkholderiales bacteria collection.</title>
        <authorList>
            <person name="Paulo B.S."/>
            <person name="Recchia M.J.J."/>
            <person name="Lee S."/>
            <person name="Fergusson C.H."/>
            <person name="Romanowski S.B."/>
            <person name="Hernandez A."/>
            <person name="Krull N."/>
            <person name="Liu D.Y."/>
            <person name="Cavanagh H."/>
            <person name="Bos A."/>
            <person name="Gray C.A."/>
            <person name="Murphy B.T."/>
            <person name="Linington R.G."/>
            <person name="Eustaquio A.S."/>
        </authorList>
    </citation>
    <scope>NUCLEOTIDE SEQUENCE [LARGE SCALE GENOMIC DNA]</scope>
    <source>
        <strain evidence="1 2">RL18-126-BIB-B</strain>
    </source>
</reference>
<proteinExistence type="predicted"/>
<protein>
    <submittedName>
        <fullName evidence="1">Uncharacterized protein</fullName>
    </submittedName>
</protein>
<organism evidence="1 2">
    <name type="scientific">Paraburkholderia rhynchosiae</name>
    <dbReference type="NCBI Taxonomy" id="487049"/>
    <lineage>
        <taxon>Bacteria</taxon>
        <taxon>Pseudomonadati</taxon>
        <taxon>Pseudomonadota</taxon>
        <taxon>Betaproteobacteria</taxon>
        <taxon>Burkholderiales</taxon>
        <taxon>Burkholderiaceae</taxon>
        <taxon>Paraburkholderia</taxon>
    </lineage>
</organism>
<name>A0ACC7N4P3_9BURK</name>